<protein>
    <submittedName>
        <fullName evidence="1">Uncharacterized protein</fullName>
    </submittedName>
</protein>
<comment type="caution">
    <text evidence="1">The sequence shown here is derived from an EMBL/GenBank/DDBJ whole genome shotgun (WGS) entry which is preliminary data.</text>
</comment>
<dbReference type="EMBL" id="JANVFT010000032">
    <property type="protein sequence ID" value="KAJ4494464.1"/>
    <property type="molecule type" value="Genomic_DNA"/>
</dbReference>
<sequence length="302" mass="34373">MVLNNDQMLKDLYNDPSIVVIRKEESLTRLRNNINLAQSQSESESRLYPLLNRIVSDLCSFAKHASEEQGGIELQCHSQALFPGEENHYQVPDCAACVFSADSFRMFPAFWFEAKALPLEEDEESWQSAKARMSALEVFGDSIPQLRQQANNAFKCFEHGPTSYHVFLLVGIFWSLLIFEKQREDDARDHIGKMEAAAKQELEGVAKKLIDKKNQALGHPAAKRRRITKGTPAAKNPEIVTKMDITVPDHLLPRLLYVNEPLVVGNPVENYRKRWLLPWPRTTLSCNRLGLMCLPTPTLDQI</sequence>
<reference evidence="1" key="1">
    <citation type="submission" date="2022-08" db="EMBL/GenBank/DDBJ databases">
        <title>A Global Phylogenomic Analysis of the Shiitake Genus Lentinula.</title>
        <authorList>
            <consortium name="DOE Joint Genome Institute"/>
            <person name="Sierra-Patev S."/>
            <person name="Min B."/>
            <person name="Naranjo-Ortiz M."/>
            <person name="Looney B."/>
            <person name="Konkel Z."/>
            <person name="Slot J.C."/>
            <person name="Sakamoto Y."/>
            <person name="Steenwyk J.L."/>
            <person name="Rokas A."/>
            <person name="Carro J."/>
            <person name="Camarero S."/>
            <person name="Ferreira P."/>
            <person name="Molpeceres G."/>
            <person name="Ruiz-Duenas F.J."/>
            <person name="Serrano A."/>
            <person name="Henrissat B."/>
            <person name="Drula E."/>
            <person name="Hughes K.W."/>
            <person name="Mata J.L."/>
            <person name="Ishikawa N.K."/>
            <person name="Vargas-Isla R."/>
            <person name="Ushijima S."/>
            <person name="Smith C.A."/>
            <person name="Ahrendt S."/>
            <person name="Andreopoulos W."/>
            <person name="He G."/>
            <person name="Labutti K."/>
            <person name="Lipzen A."/>
            <person name="Ng V."/>
            <person name="Riley R."/>
            <person name="Sandor L."/>
            <person name="Barry K."/>
            <person name="Martinez A.T."/>
            <person name="Xiao Y."/>
            <person name="Gibbons J.G."/>
            <person name="Terashima K."/>
            <person name="Grigoriev I.V."/>
            <person name="Hibbett D.S."/>
        </authorList>
    </citation>
    <scope>NUCLEOTIDE SEQUENCE</scope>
    <source>
        <strain evidence="1">RHP3577 ss4</strain>
    </source>
</reference>
<evidence type="ECO:0000313" key="1">
    <source>
        <dbReference type="EMBL" id="KAJ4494464.1"/>
    </source>
</evidence>
<keyword evidence="2" id="KW-1185">Reference proteome</keyword>
<evidence type="ECO:0000313" key="2">
    <source>
        <dbReference type="Proteomes" id="UP001150217"/>
    </source>
</evidence>
<proteinExistence type="predicted"/>
<gene>
    <name evidence="1" type="ORF">C8R41DRAFT_829101</name>
</gene>
<accession>A0ABQ8VK42</accession>
<dbReference type="Proteomes" id="UP001150217">
    <property type="component" value="Unassembled WGS sequence"/>
</dbReference>
<organism evidence="1 2">
    <name type="scientific">Lentinula lateritia</name>
    <dbReference type="NCBI Taxonomy" id="40482"/>
    <lineage>
        <taxon>Eukaryota</taxon>
        <taxon>Fungi</taxon>
        <taxon>Dikarya</taxon>
        <taxon>Basidiomycota</taxon>
        <taxon>Agaricomycotina</taxon>
        <taxon>Agaricomycetes</taxon>
        <taxon>Agaricomycetidae</taxon>
        <taxon>Agaricales</taxon>
        <taxon>Marasmiineae</taxon>
        <taxon>Omphalotaceae</taxon>
        <taxon>Lentinula</taxon>
    </lineage>
</organism>
<name>A0ABQ8VK42_9AGAR</name>